<dbReference type="EMBL" id="MLYV02000552">
    <property type="protein sequence ID" value="PSR83735.1"/>
    <property type="molecule type" value="Genomic_DNA"/>
</dbReference>
<dbReference type="Proteomes" id="UP000186601">
    <property type="component" value="Unassembled WGS sequence"/>
</dbReference>
<feature type="region of interest" description="Disordered" evidence="1">
    <location>
        <begin position="1"/>
        <end position="20"/>
    </location>
</feature>
<gene>
    <name evidence="2" type="ORF">PHLCEN_2v5634</name>
</gene>
<evidence type="ECO:0000313" key="3">
    <source>
        <dbReference type="Proteomes" id="UP000186601"/>
    </source>
</evidence>
<reference evidence="2 3" key="1">
    <citation type="submission" date="2018-02" db="EMBL/GenBank/DDBJ databases">
        <title>Genome sequence of the basidiomycete white-rot fungus Phlebia centrifuga.</title>
        <authorList>
            <person name="Granchi Z."/>
            <person name="Peng M."/>
            <person name="de Vries R.P."/>
            <person name="Hilden K."/>
            <person name="Makela M.R."/>
            <person name="Grigoriev I."/>
            <person name="Riley R."/>
        </authorList>
    </citation>
    <scope>NUCLEOTIDE SEQUENCE [LARGE SCALE GENOMIC DNA]</scope>
    <source>
        <strain evidence="2 3">FBCC195</strain>
    </source>
</reference>
<protein>
    <submittedName>
        <fullName evidence="2">Uncharacterized protein</fullName>
    </submittedName>
</protein>
<evidence type="ECO:0000256" key="1">
    <source>
        <dbReference type="SAM" id="MobiDB-lite"/>
    </source>
</evidence>
<feature type="compositionally biased region" description="Polar residues" evidence="1">
    <location>
        <begin position="9"/>
        <end position="19"/>
    </location>
</feature>
<accession>A0A2R6P1U1</accession>
<comment type="caution">
    <text evidence="2">The sequence shown here is derived from an EMBL/GenBank/DDBJ whole genome shotgun (WGS) entry which is preliminary data.</text>
</comment>
<proteinExistence type="predicted"/>
<sequence length="90" mass="10334">MTLRAGDGQNATSSVQDSEYAQHRDIYPCMIIPRRCRKPTSNITVGRVSLKSEEENFIIMRRRRRAGVEVSSRKLETPCKSASMMRLKFV</sequence>
<name>A0A2R6P1U1_9APHY</name>
<keyword evidence="3" id="KW-1185">Reference proteome</keyword>
<evidence type="ECO:0000313" key="2">
    <source>
        <dbReference type="EMBL" id="PSR83735.1"/>
    </source>
</evidence>
<dbReference type="AlphaFoldDB" id="A0A2R6P1U1"/>
<organism evidence="2 3">
    <name type="scientific">Hermanssonia centrifuga</name>
    <dbReference type="NCBI Taxonomy" id="98765"/>
    <lineage>
        <taxon>Eukaryota</taxon>
        <taxon>Fungi</taxon>
        <taxon>Dikarya</taxon>
        <taxon>Basidiomycota</taxon>
        <taxon>Agaricomycotina</taxon>
        <taxon>Agaricomycetes</taxon>
        <taxon>Polyporales</taxon>
        <taxon>Meruliaceae</taxon>
        <taxon>Hermanssonia</taxon>
    </lineage>
</organism>